<accession>A0A424YDD8</accession>
<proteinExistence type="predicted"/>
<dbReference type="CDD" id="cd13665">
    <property type="entry name" value="PBP2_TRAP_Dctp3_4"/>
    <property type="match status" value="1"/>
</dbReference>
<dbReference type="Proteomes" id="UP000285138">
    <property type="component" value="Unassembled WGS sequence"/>
</dbReference>
<dbReference type="InterPro" id="IPR038404">
    <property type="entry name" value="TRAP_DctP_sf"/>
</dbReference>
<protein>
    <submittedName>
        <fullName evidence="2">ABC transporter substrate-binding protein</fullName>
    </submittedName>
</protein>
<evidence type="ECO:0000313" key="2">
    <source>
        <dbReference type="EMBL" id="RQD75068.1"/>
    </source>
</evidence>
<dbReference type="InterPro" id="IPR018389">
    <property type="entry name" value="DctP_fam"/>
</dbReference>
<evidence type="ECO:0000313" key="3">
    <source>
        <dbReference type="Proteomes" id="UP000285138"/>
    </source>
</evidence>
<dbReference type="Pfam" id="PF03480">
    <property type="entry name" value="DctP"/>
    <property type="match status" value="1"/>
</dbReference>
<dbReference type="AlphaFoldDB" id="A0A424YDD8"/>
<dbReference type="GO" id="GO:0055085">
    <property type="term" value="P:transmembrane transport"/>
    <property type="evidence" value="ECO:0007669"/>
    <property type="project" value="InterPro"/>
</dbReference>
<evidence type="ECO:0000256" key="1">
    <source>
        <dbReference type="ARBA" id="ARBA00022729"/>
    </source>
</evidence>
<name>A0A424YDD8_9FIRM</name>
<dbReference type="EMBL" id="QZAA01000171">
    <property type="protein sequence ID" value="RQD75068.1"/>
    <property type="molecule type" value="Genomic_DNA"/>
</dbReference>
<dbReference type="PANTHER" id="PTHR33376">
    <property type="match status" value="1"/>
</dbReference>
<dbReference type="NCBIfam" id="NF037995">
    <property type="entry name" value="TRAP_S1"/>
    <property type="match status" value="1"/>
</dbReference>
<gene>
    <name evidence="2" type="ORF">D5R97_06875</name>
</gene>
<reference evidence="2 3" key="1">
    <citation type="submission" date="2018-08" db="EMBL/GenBank/DDBJ databases">
        <title>The metabolism and importance of syntrophic acetate oxidation coupled to methane or sulfide production in haloalkaline environments.</title>
        <authorList>
            <person name="Timmers P.H.A."/>
            <person name="Vavourakis C.D."/>
            <person name="Sorokin D.Y."/>
            <person name="Sinninghe Damste J.S."/>
            <person name="Muyzer G."/>
            <person name="Stams A.J.M."/>
            <person name="Plugge C.M."/>
        </authorList>
    </citation>
    <scope>NUCLEOTIDE SEQUENCE [LARGE SCALE GENOMIC DNA]</scope>
    <source>
        <strain evidence="2">MSAO_Bac1</strain>
    </source>
</reference>
<comment type="caution">
    <text evidence="2">The sequence shown here is derived from an EMBL/GenBank/DDBJ whole genome shotgun (WGS) entry which is preliminary data.</text>
</comment>
<sequence length="352" mass="39395">MRSNFSIYFLIVLLTLLPLSMLTGCGEADDTIELQFATFWPGTDFQVAEGHQAWMDEIEERTDGRVRFVMQAGEVLLGASEIYEGVSTGVADLGTTCPSYTAGMFPVTEAFEIPGLNNPNALAASLTIHEGYKVLKEKGLMEEYDDVKVLMFWATGPGDVMSTRPVETLEDIQGMEVRAVGGTVPPMEELGFTPVSMPMSDSYIALDSGIVEGILAPTDTLKGFRLAEVLDYITKTPFLYNIVFMKVMNLDTWNSLPPDIQDIIEEVSEEYVMEYGKLRADHTRAGQEFGVEEHGLEVIELSPSEEERWMEEIEPVVENWIQSKEAEGIPAEEILETVRELDERFTREHGDY</sequence>
<organism evidence="2 3">
    <name type="scientific">Candidatus Syntrophonatronum acetioxidans</name>
    <dbReference type="NCBI Taxonomy" id="1795816"/>
    <lineage>
        <taxon>Bacteria</taxon>
        <taxon>Bacillati</taxon>
        <taxon>Bacillota</taxon>
        <taxon>Clostridia</taxon>
        <taxon>Eubacteriales</taxon>
        <taxon>Syntrophomonadaceae</taxon>
        <taxon>Candidatus Syntrophonatronum</taxon>
    </lineage>
</organism>
<dbReference type="PROSITE" id="PS51257">
    <property type="entry name" value="PROKAR_LIPOPROTEIN"/>
    <property type="match status" value="1"/>
</dbReference>
<keyword evidence="1" id="KW-0732">Signal</keyword>
<dbReference type="PANTHER" id="PTHR33376:SF15">
    <property type="entry name" value="BLL6794 PROTEIN"/>
    <property type="match status" value="1"/>
</dbReference>
<dbReference type="Gene3D" id="3.40.190.170">
    <property type="entry name" value="Bacterial extracellular solute-binding protein, family 7"/>
    <property type="match status" value="1"/>
</dbReference>